<evidence type="ECO:0000313" key="2">
    <source>
        <dbReference type="EMBL" id="MCF2562891.1"/>
    </source>
</evidence>
<keyword evidence="1" id="KW-0732">Signal</keyword>
<protein>
    <submittedName>
        <fullName evidence="2">DUF1573 domain-containing protein</fullName>
    </submittedName>
</protein>
<name>A0ABS9CD05_9BACT</name>
<gene>
    <name evidence="2" type="ORF">I6E12_02000</name>
</gene>
<proteinExistence type="predicted"/>
<keyword evidence="3" id="KW-1185">Reference proteome</keyword>
<comment type="caution">
    <text evidence="2">The sequence shown here is derived from an EMBL/GenBank/DDBJ whole genome shotgun (WGS) entry which is preliminary data.</text>
</comment>
<dbReference type="RefSeq" id="WP_094435741.1">
    <property type="nucleotide sequence ID" value="NZ_JADYTN010000003.1"/>
</dbReference>
<dbReference type="EMBL" id="JADYTN010000003">
    <property type="protein sequence ID" value="MCF2562891.1"/>
    <property type="molecule type" value="Genomic_DNA"/>
</dbReference>
<dbReference type="PANTHER" id="PTHR37833:SF1">
    <property type="entry name" value="SIGNAL PEPTIDE PROTEIN"/>
    <property type="match status" value="1"/>
</dbReference>
<feature type="chain" id="PRO_5046033790" evidence="1">
    <location>
        <begin position="21"/>
        <end position="127"/>
    </location>
</feature>
<evidence type="ECO:0000256" key="1">
    <source>
        <dbReference type="SAM" id="SignalP"/>
    </source>
</evidence>
<reference evidence="2 3" key="1">
    <citation type="submission" date="2020-12" db="EMBL/GenBank/DDBJ databases">
        <title>Whole genome sequences of gut porcine anaerobes.</title>
        <authorList>
            <person name="Kubasova T."/>
            <person name="Jahodarova E."/>
            <person name="Rychlik I."/>
        </authorList>
    </citation>
    <scope>NUCLEOTIDE SEQUENCE [LARGE SCALE GENOMIC DNA]</scope>
    <source>
        <strain evidence="2 3">An925</strain>
    </source>
</reference>
<sequence>MKKMILMALMLVCGMATMMAQKPAEIKFEKLTHNFGTFSEKNPKVTCTFSYTNVGEKPLVINQAIASCGCTVPEYTKTPIQPGGKGTIKVTYNGEGKFPGHFKKTITIRTNGAIEMTRLYIEGDMTE</sequence>
<accession>A0ABS9CD05</accession>
<organism evidence="2 3">
    <name type="scientific">Xylanibacter brevis</name>
    <dbReference type="NCBI Taxonomy" id="83231"/>
    <lineage>
        <taxon>Bacteria</taxon>
        <taxon>Pseudomonadati</taxon>
        <taxon>Bacteroidota</taxon>
        <taxon>Bacteroidia</taxon>
        <taxon>Bacteroidales</taxon>
        <taxon>Prevotellaceae</taxon>
        <taxon>Xylanibacter</taxon>
    </lineage>
</organism>
<evidence type="ECO:0000313" key="3">
    <source>
        <dbReference type="Proteomes" id="UP001200470"/>
    </source>
</evidence>
<dbReference type="Pfam" id="PF07610">
    <property type="entry name" value="DUF1573"/>
    <property type="match status" value="1"/>
</dbReference>
<dbReference type="PANTHER" id="PTHR37833">
    <property type="entry name" value="LIPOPROTEIN-RELATED"/>
    <property type="match status" value="1"/>
</dbReference>
<dbReference type="InterPro" id="IPR013783">
    <property type="entry name" value="Ig-like_fold"/>
</dbReference>
<dbReference type="InterPro" id="IPR011467">
    <property type="entry name" value="DUF1573"/>
</dbReference>
<dbReference type="Proteomes" id="UP001200470">
    <property type="component" value="Unassembled WGS sequence"/>
</dbReference>
<feature type="signal peptide" evidence="1">
    <location>
        <begin position="1"/>
        <end position="20"/>
    </location>
</feature>
<dbReference type="Gene3D" id="2.60.40.10">
    <property type="entry name" value="Immunoglobulins"/>
    <property type="match status" value="1"/>
</dbReference>